<name>A0ABU7DFN2_9TELE</name>
<dbReference type="EMBL" id="JAHUTJ010025349">
    <property type="protein sequence ID" value="MED6273938.1"/>
    <property type="molecule type" value="Genomic_DNA"/>
</dbReference>
<keyword evidence="2" id="KW-1185">Reference proteome</keyword>
<dbReference type="Proteomes" id="UP001352852">
    <property type="component" value="Unassembled WGS sequence"/>
</dbReference>
<accession>A0ABU7DFN2</accession>
<comment type="caution">
    <text evidence="1">The sequence shown here is derived from an EMBL/GenBank/DDBJ whole genome shotgun (WGS) entry which is preliminary data.</text>
</comment>
<reference evidence="1 2" key="1">
    <citation type="submission" date="2021-06" db="EMBL/GenBank/DDBJ databases">
        <authorList>
            <person name="Palmer J.M."/>
        </authorList>
    </citation>
    <scope>NUCLEOTIDE SEQUENCE [LARGE SCALE GENOMIC DNA]</scope>
    <source>
        <strain evidence="1 2">CL_MEX2019</strain>
        <tissue evidence="1">Muscle</tissue>
    </source>
</reference>
<organism evidence="1 2">
    <name type="scientific">Characodon lateralis</name>
    <dbReference type="NCBI Taxonomy" id="208331"/>
    <lineage>
        <taxon>Eukaryota</taxon>
        <taxon>Metazoa</taxon>
        <taxon>Chordata</taxon>
        <taxon>Craniata</taxon>
        <taxon>Vertebrata</taxon>
        <taxon>Euteleostomi</taxon>
        <taxon>Actinopterygii</taxon>
        <taxon>Neopterygii</taxon>
        <taxon>Teleostei</taxon>
        <taxon>Neoteleostei</taxon>
        <taxon>Acanthomorphata</taxon>
        <taxon>Ovalentaria</taxon>
        <taxon>Atherinomorphae</taxon>
        <taxon>Cyprinodontiformes</taxon>
        <taxon>Goodeidae</taxon>
        <taxon>Characodon</taxon>
    </lineage>
</organism>
<proteinExistence type="predicted"/>
<protein>
    <submittedName>
        <fullName evidence="1">Uncharacterized protein</fullName>
    </submittedName>
</protein>
<sequence length="264" mass="29180">MPIVMYGGGSVIIWAFSHPKTLEALLQCMVSWSCKEKSPTLLDLLSAAPRPHSFLLVQVGRFQVCFAMAPKLTASQLEQLCFSGAFWEPIKDAVPLKPSELVKFAFKAQRYSLLVYSDSRCWTSLLKVLCSPCGSPTAFPIPSQQFLYESRNAISVLLSEQDSNIQIPRSFLATYPRQALLLLVTGALSVRILQGSFSPGLPVLNAFKDNLWAFQWLCESLSSNESCLNSFLKKITQEASNTPGSPLVLQFKPSQINSPSQILP</sequence>
<evidence type="ECO:0000313" key="1">
    <source>
        <dbReference type="EMBL" id="MED6273938.1"/>
    </source>
</evidence>
<gene>
    <name evidence="1" type="ORF">CHARACLAT_011383</name>
</gene>
<evidence type="ECO:0000313" key="2">
    <source>
        <dbReference type="Proteomes" id="UP001352852"/>
    </source>
</evidence>